<dbReference type="Gene3D" id="3.30.70.360">
    <property type="match status" value="1"/>
</dbReference>
<keyword evidence="4 5" id="KW-0457">Lysine biosynthesis</keyword>
<dbReference type="CDD" id="cd05670">
    <property type="entry name" value="M20_Acy1_YkuR-like"/>
    <property type="match status" value="1"/>
</dbReference>
<dbReference type="UniPathway" id="UPA00034">
    <property type="reaction ID" value="UER00024"/>
</dbReference>
<dbReference type="AlphaFoldDB" id="A0A2V5KXI7"/>
<dbReference type="InterPro" id="IPR023905">
    <property type="entry name" value="AcetylDAP_deacetylase"/>
</dbReference>
<keyword evidence="1 5" id="KW-0028">Amino-acid biosynthesis</keyword>
<feature type="binding site" evidence="6">
    <location>
        <position position="358"/>
    </location>
    <ligand>
        <name>Mn(2+)</name>
        <dbReference type="ChEBI" id="CHEBI:29035"/>
        <label>2</label>
    </ligand>
</feature>
<protein>
    <recommendedName>
        <fullName evidence="5">N-acetyldiaminopimelate deacetylase</fullName>
        <ecNumber evidence="5">3.5.1.47</ecNumber>
    </recommendedName>
</protein>
<dbReference type="GO" id="GO:0009089">
    <property type="term" value="P:lysine biosynthetic process via diaminopimelate"/>
    <property type="evidence" value="ECO:0007669"/>
    <property type="project" value="UniProtKB-UniRule"/>
</dbReference>
<dbReference type="SUPFAM" id="SSF53187">
    <property type="entry name" value="Zn-dependent exopeptidases"/>
    <property type="match status" value="1"/>
</dbReference>
<keyword evidence="2 5" id="KW-0378">Hydrolase</keyword>
<dbReference type="RefSeq" id="WP_110840603.1">
    <property type="nucleotide sequence ID" value="NZ_QJVJ01000005.1"/>
</dbReference>
<comment type="pathway">
    <text evidence="5">Amino-acid biosynthesis; L-lysine biosynthesis via DAP pathway; LL-2,6-diaminopimelate from (S)-tetrahydrodipicolinate (acetylase route): step 3/3.</text>
</comment>
<dbReference type="NCBIfam" id="TIGR01891">
    <property type="entry name" value="amidohydrolases"/>
    <property type="match status" value="1"/>
</dbReference>
<proteinExistence type="inferred from homology"/>
<dbReference type="EMBL" id="QJVJ01000005">
    <property type="protein sequence ID" value="PYI54546.1"/>
    <property type="molecule type" value="Genomic_DNA"/>
</dbReference>
<keyword evidence="6" id="KW-0464">Manganese</keyword>
<dbReference type="PANTHER" id="PTHR11014:SF98">
    <property type="entry name" value="N-ACETYLDIAMINOPIMELATE DEACETYLASE"/>
    <property type="match status" value="1"/>
</dbReference>
<evidence type="ECO:0000259" key="7">
    <source>
        <dbReference type="Pfam" id="PF07687"/>
    </source>
</evidence>
<evidence type="ECO:0000256" key="5">
    <source>
        <dbReference type="HAMAP-Rule" id="MF_01692"/>
    </source>
</evidence>
<dbReference type="GO" id="GO:0050118">
    <property type="term" value="F:N-acetyldiaminopimelate deacetylase activity"/>
    <property type="evidence" value="ECO:0007669"/>
    <property type="project" value="UniProtKB-UniRule"/>
</dbReference>
<dbReference type="InterPro" id="IPR002933">
    <property type="entry name" value="Peptidase_M20"/>
</dbReference>
<comment type="similarity">
    <text evidence="5">Belongs to the peptidase M20A family. N-acetyldiaminopimelate deacetylase subfamily.</text>
</comment>
<dbReference type="Proteomes" id="UP000247476">
    <property type="component" value="Unassembled WGS sequence"/>
</dbReference>
<comment type="catalytic activity">
    <reaction evidence="5">
        <text>N-acetyl-(2S,6S)-2,6-diaminopimelate + H2O = (2S,6S)-2,6-diaminopimelate + acetate</text>
        <dbReference type="Rhea" id="RHEA:20405"/>
        <dbReference type="ChEBI" id="CHEBI:15377"/>
        <dbReference type="ChEBI" id="CHEBI:30089"/>
        <dbReference type="ChEBI" id="CHEBI:57609"/>
        <dbReference type="ChEBI" id="CHEBI:58767"/>
        <dbReference type="EC" id="3.5.1.47"/>
    </reaction>
</comment>
<dbReference type="PIRSF" id="PIRSF005962">
    <property type="entry name" value="Pept_M20D_amidohydro"/>
    <property type="match status" value="1"/>
</dbReference>
<dbReference type="Gene3D" id="3.40.630.10">
    <property type="entry name" value="Zn peptidases"/>
    <property type="match status" value="1"/>
</dbReference>
<dbReference type="InterPro" id="IPR036264">
    <property type="entry name" value="Bact_exopeptidase_dim_dom"/>
</dbReference>
<dbReference type="HAMAP" id="MF_01692">
    <property type="entry name" value="DapEL"/>
    <property type="match status" value="1"/>
</dbReference>
<dbReference type="Pfam" id="PF07687">
    <property type="entry name" value="M20_dimer"/>
    <property type="match status" value="1"/>
</dbReference>
<dbReference type="FunFam" id="3.30.70.360:FF:000001">
    <property type="entry name" value="N-acetyldiaminopimelate deacetylase"/>
    <property type="match status" value="1"/>
</dbReference>
<feature type="binding site" evidence="6">
    <location>
        <position position="133"/>
    </location>
    <ligand>
        <name>Mn(2+)</name>
        <dbReference type="ChEBI" id="CHEBI:29035"/>
        <label>2</label>
    </ligand>
</feature>
<dbReference type="EC" id="3.5.1.47" evidence="5"/>
<reference evidence="8 9" key="1">
    <citation type="submission" date="2018-05" db="EMBL/GenBank/DDBJ databases">
        <title>Paenibacillus flagellatus sp. nov., isolated from selenium mineral soil.</title>
        <authorList>
            <person name="Dai X."/>
        </authorList>
    </citation>
    <scope>NUCLEOTIDE SEQUENCE [LARGE SCALE GENOMIC DNA]</scope>
    <source>
        <strain evidence="8 9">DXL2</strain>
    </source>
</reference>
<dbReference type="PANTHER" id="PTHR11014">
    <property type="entry name" value="PEPTIDASE M20 FAMILY MEMBER"/>
    <property type="match status" value="1"/>
</dbReference>
<dbReference type="GO" id="GO:0046872">
    <property type="term" value="F:metal ion binding"/>
    <property type="evidence" value="ECO:0007669"/>
    <property type="project" value="UniProtKB-KW"/>
</dbReference>
<feature type="active site" evidence="5">
    <location>
        <position position="71"/>
    </location>
</feature>
<keyword evidence="6" id="KW-0479">Metal-binding</keyword>
<evidence type="ECO:0000313" key="9">
    <source>
        <dbReference type="Proteomes" id="UP000247476"/>
    </source>
</evidence>
<comment type="caution">
    <text evidence="8">The sequence shown here is derived from an EMBL/GenBank/DDBJ whole genome shotgun (WGS) entry which is preliminary data.</text>
</comment>
<feature type="binding site" evidence="6">
    <location>
        <position position="99"/>
    </location>
    <ligand>
        <name>Mn(2+)</name>
        <dbReference type="ChEBI" id="CHEBI:29035"/>
        <label>2</label>
    </ligand>
</feature>
<feature type="binding site" evidence="6">
    <location>
        <position position="101"/>
    </location>
    <ligand>
        <name>Mn(2+)</name>
        <dbReference type="ChEBI" id="CHEBI:29035"/>
        <label>2</label>
    </ligand>
</feature>
<dbReference type="Pfam" id="PF01546">
    <property type="entry name" value="Peptidase_M20"/>
    <property type="match status" value="1"/>
</dbReference>
<evidence type="ECO:0000256" key="4">
    <source>
        <dbReference type="ARBA" id="ARBA00023154"/>
    </source>
</evidence>
<feature type="active site" description="Proton acceptor" evidence="5">
    <location>
        <position position="133"/>
    </location>
</feature>
<evidence type="ECO:0000313" key="8">
    <source>
        <dbReference type="EMBL" id="PYI54546.1"/>
    </source>
</evidence>
<feature type="domain" description="Peptidase M20 dimerisation" evidence="7">
    <location>
        <begin position="185"/>
        <end position="274"/>
    </location>
</feature>
<dbReference type="OrthoDB" id="9776731at2"/>
<gene>
    <name evidence="8" type="ORF">DLM86_13875</name>
</gene>
<organism evidence="8 9">
    <name type="scientific">Paenibacillus flagellatus</name>
    <dbReference type="NCBI Taxonomy" id="2211139"/>
    <lineage>
        <taxon>Bacteria</taxon>
        <taxon>Bacillati</taxon>
        <taxon>Bacillota</taxon>
        <taxon>Bacilli</taxon>
        <taxon>Bacillales</taxon>
        <taxon>Paenibacillaceae</taxon>
        <taxon>Paenibacillus</taxon>
    </lineage>
</organism>
<sequence>MNTAFQTFVDIRRQLHRIPEPGFQEFKTQRLLLDRIAELPQHRIEVRTWRTGILVKVKGTDPRRTFGYRADMDGLPIEEETSPASGDFRSTHPGFMHACGHDLHMAIGLGVLTRFVELPMADDLVVLFQPAEEGPGGAKPMLESDELRDWLPDQIVALHIAPEYEVGTIATRPGILFANTSELFVDLTGKGGHAAYPHRANDMVVAAAHVLVQLQSIVARNVNPLDAAVVTVGKIEGGTKQNIIAEKARLEGTIRTLSADTMKLVKKRIEAIVAGTEAAFECKADIDYGSNYLQVYNDEAITREFMDWLDGEGGSGEAGPVRLIECSEAMTGEDFGYLLERIPGFMFWLGVDTPYGLHHAKLEPDERAIPVAIDTVTRYFRWKSERLRTGGDSA</sequence>
<evidence type="ECO:0000256" key="2">
    <source>
        <dbReference type="ARBA" id="ARBA00022801"/>
    </source>
</evidence>
<evidence type="ECO:0000256" key="3">
    <source>
        <dbReference type="ARBA" id="ARBA00022915"/>
    </source>
</evidence>
<evidence type="ECO:0000256" key="6">
    <source>
        <dbReference type="PIRSR" id="PIRSR005962-1"/>
    </source>
</evidence>
<accession>A0A2V5KXI7</accession>
<comment type="cofactor">
    <cofactor evidence="6">
        <name>Mn(2+)</name>
        <dbReference type="ChEBI" id="CHEBI:29035"/>
    </cofactor>
    <text evidence="6">The Mn(2+) ion enhances activity.</text>
</comment>
<keyword evidence="9" id="KW-1185">Reference proteome</keyword>
<evidence type="ECO:0000256" key="1">
    <source>
        <dbReference type="ARBA" id="ARBA00022605"/>
    </source>
</evidence>
<name>A0A2V5KXI7_9BACL</name>
<comment type="function">
    <text evidence="5">Catalyzes the conversion of N-acetyl-diaminopimelate to diaminopimelate and acetate.</text>
</comment>
<dbReference type="GO" id="GO:0019877">
    <property type="term" value="P:diaminopimelate biosynthetic process"/>
    <property type="evidence" value="ECO:0007669"/>
    <property type="project" value="UniProtKB-UniRule"/>
</dbReference>
<dbReference type="SUPFAM" id="SSF55031">
    <property type="entry name" value="Bacterial exopeptidase dimerisation domain"/>
    <property type="match status" value="1"/>
</dbReference>
<dbReference type="InterPro" id="IPR017439">
    <property type="entry name" value="Amidohydrolase"/>
</dbReference>
<dbReference type="InterPro" id="IPR011650">
    <property type="entry name" value="Peptidase_M20_dimer"/>
</dbReference>
<feature type="binding site" evidence="6">
    <location>
        <position position="159"/>
    </location>
    <ligand>
        <name>Mn(2+)</name>
        <dbReference type="ChEBI" id="CHEBI:29035"/>
        <label>2</label>
    </ligand>
</feature>
<keyword evidence="3 5" id="KW-0220">Diaminopimelate biosynthesis</keyword>